<dbReference type="AlphaFoldDB" id="A0A9D7SPZ6"/>
<reference evidence="1 2" key="1">
    <citation type="submission" date="2020-10" db="EMBL/GenBank/DDBJ databases">
        <title>Connecting structure to function with the recovery of over 1000 high-quality activated sludge metagenome-assembled genomes encoding full-length rRNA genes using long-read sequencing.</title>
        <authorList>
            <person name="Singleton C.M."/>
            <person name="Petriglieri F."/>
            <person name="Kristensen J.M."/>
            <person name="Kirkegaard R.H."/>
            <person name="Michaelsen T.Y."/>
            <person name="Andersen M.H."/>
            <person name="Karst S.M."/>
            <person name="Dueholm M.S."/>
            <person name="Nielsen P.H."/>
            <person name="Albertsen M."/>
        </authorList>
    </citation>
    <scope>NUCLEOTIDE SEQUENCE [LARGE SCALE GENOMIC DNA]</scope>
    <source>
        <strain evidence="1">Ribe_18-Q3-R11-54_MAXAC.273</strain>
    </source>
</reference>
<protein>
    <submittedName>
        <fullName evidence="1">Twin-arginine translocation signal domain-containing protein</fullName>
    </submittedName>
</protein>
<dbReference type="Gene3D" id="3.40.1260.10">
    <property type="entry name" value="DsrEFH-like"/>
    <property type="match status" value="1"/>
</dbReference>
<dbReference type="InterPro" id="IPR019546">
    <property type="entry name" value="TAT_signal_bac_arc"/>
</dbReference>
<dbReference type="SUPFAM" id="SSF75169">
    <property type="entry name" value="DsrEFH-like"/>
    <property type="match status" value="1"/>
</dbReference>
<accession>A0A9D7SPZ6</accession>
<evidence type="ECO:0000313" key="2">
    <source>
        <dbReference type="Proteomes" id="UP000808337"/>
    </source>
</evidence>
<dbReference type="PROSITE" id="PS51318">
    <property type="entry name" value="TAT"/>
    <property type="match status" value="1"/>
</dbReference>
<dbReference type="NCBIfam" id="TIGR01409">
    <property type="entry name" value="TAT_signal_seq"/>
    <property type="match status" value="1"/>
</dbReference>
<name>A0A9D7SPZ6_9BACT</name>
<sequence length="247" mass="26629">MKNSTLKQPAERRGFLRQVGTGAAALGLAAIASSFKLVGKEQKINQFNALGTTQDPADAWFDKVKGSHRVVYDAIRPNEIFPFAWPKVFLLTNAATGTPESDCGVVVVLRHDAICYAFKDKIWAKYNFGEVFEAGNIGPAFQAADAATAVKTRNPFYMTKPGDFAIPGFGPVPIGITELQASGVMFCVCNAAMTVFSTVLAGKMGMKPEDVMNEWKAELIPGIQIVPSGVWAVGRAQEHGCKYIYAG</sequence>
<dbReference type="InterPro" id="IPR027396">
    <property type="entry name" value="DsrEFH-like"/>
</dbReference>
<dbReference type="InterPro" id="IPR006311">
    <property type="entry name" value="TAT_signal"/>
</dbReference>
<proteinExistence type="predicted"/>
<dbReference type="Proteomes" id="UP000808337">
    <property type="component" value="Unassembled WGS sequence"/>
</dbReference>
<dbReference type="EMBL" id="JADKGY010000001">
    <property type="protein sequence ID" value="MBK9980942.1"/>
    <property type="molecule type" value="Genomic_DNA"/>
</dbReference>
<evidence type="ECO:0000313" key="1">
    <source>
        <dbReference type="EMBL" id="MBK9980942.1"/>
    </source>
</evidence>
<organism evidence="1 2">
    <name type="scientific">Candidatus Opimibacter skivensis</name>
    <dbReference type="NCBI Taxonomy" id="2982028"/>
    <lineage>
        <taxon>Bacteria</taxon>
        <taxon>Pseudomonadati</taxon>
        <taxon>Bacteroidota</taxon>
        <taxon>Saprospiria</taxon>
        <taxon>Saprospirales</taxon>
        <taxon>Saprospiraceae</taxon>
        <taxon>Candidatus Opimibacter</taxon>
    </lineage>
</organism>
<gene>
    <name evidence="1" type="ORF">IPP15_00720</name>
</gene>
<comment type="caution">
    <text evidence="1">The sequence shown here is derived from an EMBL/GenBank/DDBJ whole genome shotgun (WGS) entry which is preliminary data.</text>
</comment>